<dbReference type="InterPro" id="IPR048868">
    <property type="entry name" value="OGG-like_put"/>
</dbReference>
<organism evidence="2 3">
    <name type="scientific">Streptomyces griseoaurantiacus</name>
    <dbReference type="NCBI Taxonomy" id="68213"/>
    <lineage>
        <taxon>Bacteria</taxon>
        <taxon>Bacillati</taxon>
        <taxon>Actinomycetota</taxon>
        <taxon>Actinomycetes</taxon>
        <taxon>Kitasatosporales</taxon>
        <taxon>Streptomycetaceae</taxon>
        <taxon>Streptomyces</taxon>
        <taxon>Streptomyces aurantiacus group</taxon>
    </lineage>
</organism>
<evidence type="ECO:0000313" key="3">
    <source>
        <dbReference type="Proteomes" id="UP001432161"/>
    </source>
</evidence>
<feature type="region of interest" description="Disordered" evidence="1">
    <location>
        <begin position="233"/>
        <end position="270"/>
    </location>
</feature>
<protein>
    <submittedName>
        <fullName evidence="2">Uncharacterized protein</fullName>
    </submittedName>
</protein>
<keyword evidence="3" id="KW-1185">Reference proteome</keyword>
<dbReference type="Proteomes" id="UP001432161">
    <property type="component" value="Chromosome"/>
</dbReference>
<dbReference type="EMBL" id="CP108330">
    <property type="protein sequence ID" value="WUR38341.1"/>
    <property type="molecule type" value="Genomic_DNA"/>
</dbReference>
<reference evidence="2" key="1">
    <citation type="submission" date="2022-10" db="EMBL/GenBank/DDBJ databases">
        <title>The complete genomes of actinobacterial strains from the NBC collection.</title>
        <authorList>
            <person name="Joergensen T.S."/>
            <person name="Alvarez Arevalo M."/>
            <person name="Sterndorff E.B."/>
            <person name="Faurdal D."/>
            <person name="Vuksanovic O."/>
            <person name="Mourched A.-S."/>
            <person name="Charusanti P."/>
            <person name="Shaw S."/>
            <person name="Blin K."/>
            <person name="Weber T."/>
        </authorList>
    </citation>
    <scope>NUCLEOTIDE SEQUENCE</scope>
    <source>
        <strain evidence="2">NBC_00489</strain>
    </source>
</reference>
<accession>A0ABZ1V5F4</accession>
<proteinExistence type="predicted"/>
<name>A0ABZ1V5F4_9ACTN</name>
<dbReference type="Pfam" id="PF21790">
    <property type="entry name" value="OGG"/>
    <property type="match status" value="1"/>
</dbReference>
<sequence length="270" mass="29724">MTPTDLSRLQLPHACREALAQQRSEWIDDHTIAIPAHWWNSEIAAAHLPGAPVTSPGTTHLSRGDLFAHAASLDLDSEEELLRFLWRILAWGSGMRLRHNRKRIRAVADGLPSATAALRQALLAAREDPGQAYEALRPGGRNAIAHLGPAFSTKVLYFVGGGALDHPCSILDSRVAKTLRTACQWDSLGSSEWPTSTYARYCALLQRWSQEESQRLGRRIGADEIERWLFAPDPEDSASLGSQSRIRLPYQPTRLSVPAATVDGDSPARP</sequence>
<gene>
    <name evidence="2" type="ORF">OHN36_14715</name>
</gene>
<evidence type="ECO:0000256" key="1">
    <source>
        <dbReference type="SAM" id="MobiDB-lite"/>
    </source>
</evidence>
<evidence type="ECO:0000313" key="2">
    <source>
        <dbReference type="EMBL" id="WUR38341.1"/>
    </source>
</evidence>